<dbReference type="PANTHER" id="PTHR43626:SF4">
    <property type="entry name" value="GCN5-RELATED N-ACETYLTRANSFERASE 2, CHLOROPLASTIC"/>
    <property type="match status" value="1"/>
</dbReference>
<keyword evidence="5" id="KW-1185">Reference proteome</keyword>
<comment type="caution">
    <text evidence="4">The sequence shown here is derived from an EMBL/GenBank/DDBJ whole genome shotgun (WGS) entry which is preliminary data.</text>
</comment>
<dbReference type="InterPro" id="IPR016181">
    <property type="entry name" value="Acyl_CoA_acyltransferase"/>
</dbReference>
<reference evidence="4 5" key="1">
    <citation type="journal article" date="2019" name="Int. J. Syst. Evol. Microbiol.">
        <title>The Global Catalogue of Microorganisms (GCM) 10K type strain sequencing project: providing services to taxonomists for standard genome sequencing and annotation.</title>
        <authorList>
            <consortium name="The Broad Institute Genomics Platform"/>
            <consortium name="The Broad Institute Genome Sequencing Center for Infectious Disease"/>
            <person name="Wu L."/>
            <person name="Ma J."/>
        </authorList>
    </citation>
    <scope>NUCLEOTIDE SEQUENCE [LARGE SCALE GENOMIC DNA]</scope>
    <source>
        <strain evidence="4 5">DT31</strain>
    </source>
</reference>
<evidence type="ECO:0000256" key="1">
    <source>
        <dbReference type="ARBA" id="ARBA00022679"/>
    </source>
</evidence>
<evidence type="ECO:0000256" key="2">
    <source>
        <dbReference type="ARBA" id="ARBA00023315"/>
    </source>
</evidence>
<evidence type="ECO:0000259" key="3">
    <source>
        <dbReference type="PROSITE" id="PS51186"/>
    </source>
</evidence>
<dbReference type="GO" id="GO:0016746">
    <property type="term" value="F:acyltransferase activity"/>
    <property type="evidence" value="ECO:0007669"/>
    <property type="project" value="UniProtKB-KW"/>
</dbReference>
<proteinExistence type="predicted"/>
<dbReference type="AlphaFoldDB" id="A0ABD5W7P4"/>
<dbReference type="EMBL" id="JBHTAH010000004">
    <property type="protein sequence ID" value="MFC7069381.1"/>
    <property type="molecule type" value="Genomic_DNA"/>
</dbReference>
<dbReference type="SUPFAM" id="SSF55729">
    <property type="entry name" value="Acyl-CoA N-acyltransferases (Nat)"/>
    <property type="match status" value="1"/>
</dbReference>
<name>A0ABD5W7P4_9EURY</name>
<dbReference type="EC" id="2.3.1.-" evidence="4"/>
<dbReference type="GeneID" id="81123796"/>
<gene>
    <name evidence="4" type="ORF">ACFQL9_06980</name>
</gene>
<evidence type="ECO:0000313" key="4">
    <source>
        <dbReference type="EMBL" id="MFC7069381.1"/>
    </source>
</evidence>
<dbReference type="InterPro" id="IPR000182">
    <property type="entry name" value="GNAT_dom"/>
</dbReference>
<dbReference type="InterPro" id="IPR045039">
    <property type="entry name" value="NSI-like"/>
</dbReference>
<dbReference type="RefSeq" id="WP_284031976.1">
    <property type="nucleotide sequence ID" value="NZ_CP126154.1"/>
</dbReference>
<sequence length="157" mass="17249">MTLTPVDLAGDDTDDLLALFREYGWWDDRERDDVERALGNTDLAIGVREHDADERPGDGALVAAARVITDFVYYARVYDVIVARDRRGDGVGRALLESVVGDERLADVNPVLLCREGLVPFYESVGLERYPESVAVPDDDVDGEEVLATLVHATAGE</sequence>
<organism evidence="4 5">
    <name type="scientific">Halobaculum lipolyticum</name>
    <dbReference type="NCBI Taxonomy" id="3032001"/>
    <lineage>
        <taxon>Archaea</taxon>
        <taxon>Methanobacteriati</taxon>
        <taxon>Methanobacteriota</taxon>
        <taxon>Stenosarchaea group</taxon>
        <taxon>Halobacteria</taxon>
        <taxon>Halobacteriales</taxon>
        <taxon>Haloferacaceae</taxon>
        <taxon>Halobaculum</taxon>
    </lineage>
</organism>
<protein>
    <submittedName>
        <fullName evidence="4">GNAT family N-acetyltransferase</fullName>
        <ecNumber evidence="4">2.3.1.-</ecNumber>
    </submittedName>
</protein>
<dbReference type="PANTHER" id="PTHR43626">
    <property type="entry name" value="ACYL-COA N-ACYLTRANSFERASE"/>
    <property type="match status" value="1"/>
</dbReference>
<dbReference type="PROSITE" id="PS51186">
    <property type="entry name" value="GNAT"/>
    <property type="match status" value="1"/>
</dbReference>
<dbReference type="Proteomes" id="UP001596461">
    <property type="component" value="Unassembled WGS sequence"/>
</dbReference>
<dbReference type="Gene3D" id="3.40.630.30">
    <property type="match status" value="1"/>
</dbReference>
<dbReference type="Pfam" id="PF00583">
    <property type="entry name" value="Acetyltransf_1"/>
    <property type="match status" value="1"/>
</dbReference>
<keyword evidence="1 4" id="KW-0808">Transferase</keyword>
<accession>A0ABD5W7P4</accession>
<evidence type="ECO:0000313" key="5">
    <source>
        <dbReference type="Proteomes" id="UP001596461"/>
    </source>
</evidence>
<feature type="domain" description="N-acetyltransferase" evidence="3">
    <location>
        <begin position="1"/>
        <end position="156"/>
    </location>
</feature>
<keyword evidence="2 4" id="KW-0012">Acyltransferase</keyword>